<sequence>MPRAKGAQPKLGGSLSGSQGALQQTLGRNT</sequence>
<name>A0A0F8YJU5_9ZZZZ</name>
<gene>
    <name evidence="2" type="ORF">LCGC14_2810930</name>
</gene>
<accession>A0A0F8YJU5</accession>
<feature type="compositionally biased region" description="Low complexity" evidence="1">
    <location>
        <begin position="11"/>
        <end position="30"/>
    </location>
</feature>
<organism evidence="2">
    <name type="scientific">marine sediment metagenome</name>
    <dbReference type="NCBI Taxonomy" id="412755"/>
    <lineage>
        <taxon>unclassified sequences</taxon>
        <taxon>metagenomes</taxon>
        <taxon>ecological metagenomes</taxon>
    </lineage>
</organism>
<evidence type="ECO:0000256" key="1">
    <source>
        <dbReference type="SAM" id="MobiDB-lite"/>
    </source>
</evidence>
<dbReference type="AlphaFoldDB" id="A0A0F8YJU5"/>
<feature type="non-terminal residue" evidence="2">
    <location>
        <position position="30"/>
    </location>
</feature>
<evidence type="ECO:0000313" key="2">
    <source>
        <dbReference type="EMBL" id="KKK81688.1"/>
    </source>
</evidence>
<dbReference type="EMBL" id="LAZR01053015">
    <property type="protein sequence ID" value="KKK81688.1"/>
    <property type="molecule type" value="Genomic_DNA"/>
</dbReference>
<protein>
    <submittedName>
        <fullName evidence="2">Uncharacterized protein</fullName>
    </submittedName>
</protein>
<feature type="region of interest" description="Disordered" evidence="1">
    <location>
        <begin position="1"/>
        <end position="30"/>
    </location>
</feature>
<proteinExistence type="predicted"/>
<comment type="caution">
    <text evidence="2">The sequence shown here is derived from an EMBL/GenBank/DDBJ whole genome shotgun (WGS) entry which is preliminary data.</text>
</comment>
<reference evidence="2" key="1">
    <citation type="journal article" date="2015" name="Nature">
        <title>Complex archaea that bridge the gap between prokaryotes and eukaryotes.</title>
        <authorList>
            <person name="Spang A."/>
            <person name="Saw J.H."/>
            <person name="Jorgensen S.L."/>
            <person name="Zaremba-Niedzwiedzka K."/>
            <person name="Martijn J."/>
            <person name="Lind A.E."/>
            <person name="van Eijk R."/>
            <person name="Schleper C."/>
            <person name="Guy L."/>
            <person name="Ettema T.J."/>
        </authorList>
    </citation>
    <scope>NUCLEOTIDE SEQUENCE</scope>
</reference>